<dbReference type="InterPro" id="IPR019613">
    <property type="entry name" value="DUF4198"/>
</dbReference>
<reference evidence="3" key="1">
    <citation type="journal article" date="2019" name="Int. J. Syst. Evol. Microbiol.">
        <title>The Global Catalogue of Microorganisms (GCM) 10K type strain sequencing project: providing services to taxonomists for standard genome sequencing and annotation.</title>
        <authorList>
            <consortium name="The Broad Institute Genomics Platform"/>
            <consortium name="The Broad Institute Genome Sequencing Center for Infectious Disease"/>
            <person name="Wu L."/>
            <person name="Ma J."/>
        </authorList>
    </citation>
    <scope>NUCLEOTIDE SEQUENCE [LARGE SCALE GENOMIC DNA]</scope>
    <source>
        <strain evidence="3">TISTR 1906</strain>
    </source>
</reference>
<feature type="signal peptide" evidence="1">
    <location>
        <begin position="1"/>
        <end position="27"/>
    </location>
</feature>
<keyword evidence="1" id="KW-0732">Signal</keyword>
<dbReference type="RefSeq" id="WP_066476667.1">
    <property type="nucleotide sequence ID" value="NZ_BCNT01000006.1"/>
</dbReference>
<protein>
    <submittedName>
        <fullName evidence="2">DUF4198 domain-containing protein</fullName>
    </submittedName>
</protein>
<gene>
    <name evidence="2" type="ORF">ACFSW6_20030</name>
</gene>
<keyword evidence="3" id="KW-1185">Reference proteome</keyword>
<feature type="chain" id="PRO_5045144137" evidence="1">
    <location>
        <begin position="28"/>
        <end position="239"/>
    </location>
</feature>
<evidence type="ECO:0000256" key="1">
    <source>
        <dbReference type="SAM" id="SignalP"/>
    </source>
</evidence>
<sequence length="239" mass="25781">MLPIPSLSIPLRAMACGALLLAGTAQAHNVWLEPDAQGGYVMQFGGHEGQVEPFDPAKLQRVHAYDLRGRPVASEVQRLSDGIRIRPDARAALIAVELDNGFFSTPGGDAQMQPLPMDRNPGAVRGVHARKFHKTVVQWGAVLQKPLGQMFELVPQQGRQPQAGQPLKVLVLLDGRPRAGVRLSWGEHGSPVTSDAQGMASVVPAPGTNTLQAILRVPVQGDARTTENSYEYLLRFAAH</sequence>
<proteinExistence type="predicted"/>
<accession>A0ABW5UU03</accession>
<evidence type="ECO:0000313" key="3">
    <source>
        <dbReference type="Proteomes" id="UP001597463"/>
    </source>
</evidence>
<dbReference type="Proteomes" id="UP001597463">
    <property type="component" value="Unassembled WGS sequence"/>
</dbReference>
<dbReference type="EMBL" id="JBHUMV010000010">
    <property type="protein sequence ID" value="MFD2756369.1"/>
    <property type="molecule type" value="Genomic_DNA"/>
</dbReference>
<organism evidence="2 3">
    <name type="scientific">Comamonas terrae</name>
    <dbReference type="NCBI Taxonomy" id="673548"/>
    <lineage>
        <taxon>Bacteria</taxon>
        <taxon>Pseudomonadati</taxon>
        <taxon>Pseudomonadota</taxon>
        <taxon>Betaproteobacteria</taxon>
        <taxon>Burkholderiales</taxon>
        <taxon>Comamonadaceae</taxon>
        <taxon>Comamonas</taxon>
    </lineage>
</organism>
<dbReference type="Pfam" id="PF10670">
    <property type="entry name" value="DUF4198"/>
    <property type="match status" value="1"/>
</dbReference>
<evidence type="ECO:0000313" key="2">
    <source>
        <dbReference type="EMBL" id="MFD2756369.1"/>
    </source>
</evidence>
<comment type="caution">
    <text evidence="2">The sequence shown here is derived from an EMBL/GenBank/DDBJ whole genome shotgun (WGS) entry which is preliminary data.</text>
</comment>
<name>A0ABW5UU03_9BURK</name>